<protein>
    <recommendedName>
        <fullName evidence="4">DUF3667 domain-containing protein</fullName>
    </recommendedName>
</protein>
<evidence type="ECO:0000256" key="1">
    <source>
        <dbReference type="SAM" id="Phobius"/>
    </source>
</evidence>
<feature type="transmembrane region" description="Helical" evidence="1">
    <location>
        <begin position="354"/>
        <end position="372"/>
    </location>
</feature>
<dbReference type="eggNOG" id="COG1566">
    <property type="taxonomic scope" value="Bacteria"/>
</dbReference>
<dbReference type="STRING" id="714943.Mucpa_5126"/>
<dbReference type="OrthoDB" id="675873at2"/>
<dbReference type="EMBL" id="CM001403">
    <property type="protein sequence ID" value="EHQ29201.1"/>
    <property type="molecule type" value="Genomic_DNA"/>
</dbReference>
<feature type="transmembrane region" description="Helical" evidence="1">
    <location>
        <begin position="320"/>
        <end position="342"/>
    </location>
</feature>
<dbReference type="InterPro" id="IPR022134">
    <property type="entry name" value="DUF3667"/>
</dbReference>
<keyword evidence="1" id="KW-0812">Transmembrane</keyword>
<proteinExistence type="predicted"/>
<evidence type="ECO:0008006" key="4">
    <source>
        <dbReference type="Google" id="ProtNLM"/>
    </source>
</evidence>
<keyword evidence="3" id="KW-1185">Reference proteome</keyword>
<dbReference type="RefSeq" id="WP_008510255.1">
    <property type="nucleotide sequence ID" value="NZ_CM001403.1"/>
</dbReference>
<feature type="transmembrane region" description="Helical" evidence="1">
    <location>
        <begin position="264"/>
        <end position="280"/>
    </location>
</feature>
<evidence type="ECO:0000313" key="2">
    <source>
        <dbReference type="EMBL" id="EHQ29201.1"/>
    </source>
</evidence>
<accession>H1Y0X6</accession>
<keyword evidence="1" id="KW-1133">Transmembrane helix</keyword>
<evidence type="ECO:0000313" key="3">
    <source>
        <dbReference type="Proteomes" id="UP000002774"/>
    </source>
</evidence>
<feature type="transmembrane region" description="Helical" evidence="1">
    <location>
        <begin position="81"/>
        <end position="99"/>
    </location>
</feature>
<dbReference type="Proteomes" id="UP000002774">
    <property type="component" value="Chromosome"/>
</dbReference>
<feature type="transmembrane region" description="Helical" evidence="1">
    <location>
        <begin position="287"/>
        <end position="308"/>
    </location>
</feature>
<dbReference type="Pfam" id="PF12412">
    <property type="entry name" value="DUF3667"/>
    <property type="match status" value="1"/>
</dbReference>
<sequence>MKKHHRHENDCLNCGTELQGHFCHVCGQENLQLKEPFWHFLSHSISHYFHFDSKFFSTLRPLLTKPGQLTLDYLAGRRTRYLHPVSMYIFVSIVYFLVIPKLEHRLDRQEENEEQKSEEVAKYKPAPADTLGEAQKSIDEAPLGGFLKGVAKKSIQKISLKQQGEQFKLLPFNRQTQILDSLKKVNQLHPNQANADKIETYADAHILKEDSTYASYLKRQQLLPEGDRDNFYQRFTKQRDIEIKLRTNKEWSLDKEIEHYQPKLYFILMPLFALFLMINFRRDHKYYVEYLVFTIHCFTAFFIFEVIVEPLNYLLLNDESTIFNVLRFAAILWYSYTALITCYQRPKRVTIRKMITLGIMLFIAFKISYEIIHEIVYLTA</sequence>
<keyword evidence="1" id="KW-0472">Membrane</keyword>
<dbReference type="AlphaFoldDB" id="H1Y0X6"/>
<gene>
    <name evidence="2" type="ORF">Mucpa_5126</name>
</gene>
<reference evidence="2" key="1">
    <citation type="submission" date="2011-09" db="EMBL/GenBank/DDBJ databases">
        <title>The permanent draft genome of Mucilaginibacter paludis DSM 18603.</title>
        <authorList>
            <consortium name="US DOE Joint Genome Institute (JGI-PGF)"/>
            <person name="Lucas S."/>
            <person name="Han J."/>
            <person name="Lapidus A."/>
            <person name="Bruce D."/>
            <person name="Goodwin L."/>
            <person name="Pitluck S."/>
            <person name="Peters L."/>
            <person name="Kyrpides N."/>
            <person name="Mavromatis K."/>
            <person name="Ivanova N."/>
            <person name="Mikhailova N."/>
            <person name="Held B."/>
            <person name="Detter J.C."/>
            <person name="Tapia R."/>
            <person name="Han C."/>
            <person name="Land M."/>
            <person name="Hauser L."/>
            <person name="Markowitz V."/>
            <person name="Cheng J.-F."/>
            <person name="Hugenholtz P."/>
            <person name="Woyke T."/>
            <person name="Wu D."/>
            <person name="Tindall B."/>
            <person name="Brambilla E."/>
            <person name="Klenk H.-P."/>
            <person name="Eisen J.A."/>
        </authorList>
    </citation>
    <scope>NUCLEOTIDE SEQUENCE [LARGE SCALE GENOMIC DNA]</scope>
    <source>
        <strain evidence="2">DSM 18603</strain>
    </source>
</reference>
<dbReference type="HOGENOM" id="CLU_046825_0_0_10"/>
<name>H1Y0X6_9SPHI</name>
<organism evidence="2 3">
    <name type="scientific">Mucilaginibacter paludis DSM 18603</name>
    <dbReference type="NCBI Taxonomy" id="714943"/>
    <lineage>
        <taxon>Bacteria</taxon>
        <taxon>Pseudomonadati</taxon>
        <taxon>Bacteroidota</taxon>
        <taxon>Sphingobacteriia</taxon>
        <taxon>Sphingobacteriales</taxon>
        <taxon>Sphingobacteriaceae</taxon>
        <taxon>Mucilaginibacter</taxon>
    </lineage>
</organism>